<keyword evidence="1" id="KW-1133">Transmembrane helix</keyword>
<keyword evidence="3" id="KW-1185">Reference proteome</keyword>
<proteinExistence type="predicted"/>
<evidence type="ECO:0000313" key="3">
    <source>
        <dbReference type="Proteomes" id="UP001331936"/>
    </source>
</evidence>
<dbReference type="EMBL" id="JAUZMZ010000120">
    <property type="protein sequence ID" value="MEE2034088.1"/>
    <property type="molecule type" value="Genomic_DNA"/>
</dbReference>
<keyword evidence="1" id="KW-0472">Membrane</keyword>
<protein>
    <recommendedName>
        <fullName evidence="4">Glycosyl transferase</fullName>
    </recommendedName>
</protein>
<feature type="non-terminal residue" evidence="2">
    <location>
        <position position="1"/>
    </location>
</feature>
<name>A0ABU7JVN4_9NOCA</name>
<feature type="transmembrane region" description="Helical" evidence="1">
    <location>
        <begin position="119"/>
        <end position="138"/>
    </location>
</feature>
<feature type="transmembrane region" description="Helical" evidence="1">
    <location>
        <begin position="150"/>
        <end position="167"/>
    </location>
</feature>
<evidence type="ECO:0000256" key="1">
    <source>
        <dbReference type="SAM" id="Phobius"/>
    </source>
</evidence>
<organism evidence="2 3">
    <name type="scientific">Rhodococcus chondri</name>
    <dbReference type="NCBI Taxonomy" id="3065941"/>
    <lineage>
        <taxon>Bacteria</taxon>
        <taxon>Bacillati</taxon>
        <taxon>Actinomycetota</taxon>
        <taxon>Actinomycetes</taxon>
        <taxon>Mycobacteriales</taxon>
        <taxon>Nocardiaceae</taxon>
        <taxon>Rhodococcus</taxon>
    </lineage>
</organism>
<reference evidence="2 3" key="1">
    <citation type="submission" date="2023-08" db="EMBL/GenBank/DDBJ databases">
        <authorList>
            <person name="Girao M."/>
            <person name="Carvalho M.F."/>
        </authorList>
    </citation>
    <scope>NUCLEOTIDE SEQUENCE [LARGE SCALE GENOMIC DNA]</scope>
    <source>
        <strain evidence="2 3">CC-R104</strain>
    </source>
</reference>
<feature type="transmembrane region" description="Helical" evidence="1">
    <location>
        <begin position="325"/>
        <end position="345"/>
    </location>
</feature>
<keyword evidence="1" id="KW-0812">Transmembrane</keyword>
<feature type="transmembrane region" description="Helical" evidence="1">
    <location>
        <begin position="46"/>
        <end position="66"/>
    </location>
</feature>
<dbReference type="Proteomes" id="UP001331936">
    <property type="component" value="Unassembled WGS sequence"/>
</dbReference>
<feature type="transmembrane region" description="Helical" evidence="1">
    <location>
        <begin position="73"/>
        <end position="99"/>
    </location>
</feature>
<accession>A0ABU7JVN4</accession>
<evidence type="ECO:0008006" key="4">
    <source>
        <dbReference type="Google" id="ProtNLM"/>
    </source>
</evidence>
<sequence length="354" mass="36045">GTGADPAGGPAFAGRAEPLLGTLGSVAGLAGIWNGEAVPASRTTPWALIGTAVLLLVVACGLPALWRRRRNPVLVVLAALAAVAVLGPTLAATTPGLRLGEWSMVHVPGTGLLRDTQKWVAWAMPLYAVAAAAGVAALPRRFSGPGLRSGSSSLCATAVVALVLLSLPDLAWGVGGKIRPVQYPDGWQQVADAVTARDGGVAVLPEGMFRRFDFAGPAVVLDPAPRMLRADVLQSGTLVVAGGTVAGEGSRASDVERLLTAGADPSELAARGVGWVLVEHGAGRSVGDAQRTLDALDPVYRDGDVSLYRVEGVTGTPSPHRAPAIAAHLLWLLLLAGGAAGGLALRFRGPRVQA</sequence>
<gene>
    <name evidence="2" type="ORF">Q8814_18555</name>
</gene>
<comment type="caution">
    <text evidence="2">The sequence shown here is derived from an EMBL/GenBank/DDBJ whole genome shotgun (WGS) entry which is preliminary data.</text>
</comment>
<evidence type="ECO:0000313" key="2">
    <source>
        <dbReference type="EMBL" id="MEE2034088.1"/>
    </source>
</evidence>